<evidence type="ECO:0000313" key="3">
    <source>
        <dbReference type="Proteomes" id="UP000215127"/>
    </source>
</evidence>
<evidence type="ECO:0000313" key="2">
    <source>
        <dbReference type="EMBL" id="SMQ49800.1"/>
    </source>
</evidence>
<dbReference type="Proteomes" id="UP000215127">
    <property type="component" value="Chromosome 4"/>
</dbReference>
<dbReference type="EMBL" id="LT853695">
    <property type="protein sequence ID" value="SMQ49800.1"/>
    <property type="molecule type" value="Genomic_DNA"/>
</dbReference>
<accession>A0A1X7RRE8</accession>
<sequence length="88" mass="9095">MQLFTAVVFLSMLSGALADSSQGTTSYCQAPDANYKYGLCIVTQPGVASGGVACVEAAPCEFPNDPSKGCTVHKDGNGADCPHNPRRV</sequence>
<protein>
    <submittedName>
        <fullName evidence="2">Uncharacterized protein</fullName>
    </submittedName>
</protein>
<name>A0A1X7RRE8_ZYMT9</name>
<evidence type="ECO:0000256" key="1">
    <source>
        <dbReference type="SAM" id="SignalP"/>
    </source>
</evidence>
<keyword evidence="3" id="KW-1185">Reference proteome</keyword>
<gene>
    <name evidence="2" type="ORF">ZT3D7_G4951</name>
</gene>
<organism evidence="2 3">
    <name type="scientific">Zymoseptoria tritici (strain ST99CH_3D7)</name>
    <dbReference type="NCBI Taxonomy" id="1276538"/>
    <lineage>
        <taxon>Eukaryota</taxon>
        <taxon>Fungi</taxon>
        <taxon>Dikarya</taxon>
        <taxon>Ascomycota</taxon>
        <taxon>Pezizomycotina</taxon>
        <taxon>Dothideomycetes</taxon>
        <taxon>Dothideomycetidae</taxon>
        <taxon>Mycosphaerellales</taxon>
        <taxon>Mycosphaerellaceae</taxon>
        <taxon>Zymoseptoria</taxon>
    </lineage>
</organism>
<keyword evidence="1" id="KW-0732">Signal</keyword>
<feature type="signal peptide" evidence="1">
    <location>
        <begin position="1"/>
        <end position="18"/>
    </location>
</feature>
<feature type="chain" id="PRO_5010885614" evidence="1">
    <location>
        <begin position="19"/>
        <end position="88"/>
    </location>
</feature>
<dbReference type="AlphaFoldDB" id="A0A1X7RRE8"/>
<proteinExistence type="predicted"/>
<reference evidence="2 3" key="1">
    <citation type="submission" date="2016-06" db="EMBL/GenBank/DDBJ databases">
        <authorList>
            <person name="Kjaerup R.B."/>
            <person name="Dalgaard T.S."/>
            <person name="Juul-Madsen H.R."/>
        </authorList>
    </citation>
    <scope>NUCLEOTIDE SEQUENCE [LARGE SCALE GENOMIC DNA]</scope>
</reference>